<feature type="transmembrane region" description="Helical" evidence="10">
    <location>
        <begin position="6"/>
        <end position="26"/>
    </location>
</feature>
<dbReference type="GO" id="GO:0051301">
    <property type="term" value="P:cell division"/>
    <property type="evidence" value="ECO:0007669"/>
    <property type="project" value="UniProtKB-KW"/>
</dbReference>
<gene>
    <name evidence="12" type="ORF">A2140_02665</name>
</gene>
<dbReference type="PANTHER" id="PTHR30625">
    <property type="entry name" value="PROTEIN TOLQ"/>
    <property type="match status" value="1"/>
</dbReference>
<dbReference type="AlphaFoldDB" id="A0A1F6T4Q6"/>
<evidence type="ECO:0000313" key="13">
    <source>
        <dbReference type="Proteomes" id="UP000178379"/>
    </source>
</evidence>
<keyword evidence="5" id="KW-0132">Cell division</keyword>
<evidence type="ECO:0000256" key="7">
    <source>
        <dbReference type="ARBA" id="ARBA00022989"/>
    </source>
</evidence>
<dbReference type="GO" id="GO:0005886">
    <property type="term" value="C:plasma membrane"/>
    <property type="evidence" value="ECO:0007669"/>
    <property type="project" value="UniProtKB-SubCell"/>
</dbReference>
<evidence type="ECO:0000256" key="3">
    <source>
        <dbReference type="ARBA" id="ARBA00022475"/>
    </source>
</evidence>
<evidence type="ECO:0000256" key="6">
    <source>
        <dbReference type="ARBA" id="ARBA00022692"/>
    </source>
</evidence>
<protein>
    <submittedName>
        <fullName evidence="12">Protein TolQ</fullName>
    </submittedName>
</protein>
<evidence type="ECO:0000256" key="8">
    <source>
        <dbReference type="ARBA" id="ARBA00023136"/>
    </source>
</evidence>
<comment type="similarity">
    <text evidence="2">Belongs to the ExbB/TolQ family.</text>
</comment>
<evidence type="ECO:0000256" key="1">
    <source>
        <dbReference type="ARBA" id="ARBA00004651"/>
    </source>
</evidence>
<dbReference type="InterPro" id="IPR050790">
    <property type="entry name" value="ExbB/TolQ_transport"/>
</dbReference>
<keyword evidence="4" id="KW-0997">Cell inner membrane</keyword>
<keyword evidence="6 10" id="KW-0812">Transmembrane</keyword>
<comment type="caution">
    <text evidence="12">The sequence shown here is derived from an EMBL/GenBank/DDBJ whole genome shotgun (WGS) entry which is preliminary data.</text>
</comment>
<dbReference type="EMBL" id="MFSQ01000075">
    <property type="protein sequence ID" value="OGI39999.1"/>
    <property type="molecule type" value="Genomic_DNA"/>
</dbReference>
<name>A0A1F6T4Q6_9PROT</name>
<dbReference type="HAMAP" id="MF_02202">
    <property type="entry name" value="TolQ"/>
    <property type="match status" value="1"/>
</dbReference>
<dbReference type="Pfam" id="PF01618">
    <property type="entry name" value="MotA_ExbB"/>
    <property type="match status" value="1"/>
</dbReference>
<comment type="subcellular location">
    <subcellularLocation>
        <location evidence="1">Cell membrane</location>
        <topology evidence="1">Multi-pass membrane protein</topology>
    </subcellularLocation>
</comment>
<accession>A0A1F6T4Q6</accession>
<dbReference type="InterPro" id="IPR002898">
    <property type="entry name" value="MotA_ExbB_proton_chnl"/>
</dbReference>
<evidence type="ECO:0000256" key="10">
    <source>
        <dbReference type="SAM" id="Phobius"/>
    </source>
</evidence>
<dbReference type="InterPro" id="IPR014163">
    <property type="entry name" value="Tol-Pal_TolQ"/>
</dbReference>
<keyword evidence="8 10" id="KW-0472">Membrane</keyword>
<evidence type="ECO:0000256" key="4">
    <source>
        <dbReference type="ARBA" id="ARBA00022519"/>
    </source>
</evidence>
<dbReference type="PANTHER" id="PTHR30625:SF3">
    <property type="entry name" value="TOL-PAL SYSTEM PROTEIN TOLQ"/>
    <property type="match status" value="1"/>
</dbReference>
<feature type="transmembrane region" description="Helical" evidence="10">
    <location>
        <begin position="158"/>
        <end position="176"/>
    </location>
</feature>
<dbReference type="NCBIfam" id="TIGR02796">
    <property type="entry name" value="tolQ"/>
    <property type="match status" value="1"/>
</dbReference>
<reference evidence="12 13" key="1">
    <citation type="journal article" date="2016" name="Nat. Commun.">
        <title>Thousands of microbial genomes shed light on interconnected biogeochemical processes in an aquifer system.</title>
        <authorList>
            <person name="Anantharaman K."/>
            <person name="Brown C.T."/>
            <person name="Hug L.A."/>
            <person name="Sharon I."/>
            <person name="Castelle C.J."/>
            <person name="Probst A.J."/>
            <person name="Thomas B.C."/>
            <person name="Singh A."/>
            <person name="Wilkins M.J."/>
            <person name="Karaoz U."/>
            <person name="Brodie E.L."/>
            <person name="Williams K.H."/>
            <person name="Hubbard S.S."/>
            <person name="Banfield J.F."/>
        </authorList>
    </citation>
    <scope>NUCLEOTIDE SEQUENCE [LARGE SCALE GENOMIC DNA]</scope>
</reference>
<proteinExistence type="inferred from homology"/>
<keyword evidence="7 10" id="KW-1133">Transmembrane helix</keyword>
<dbReference type="GO" id="GO:0017038">
    <property type="term" value="P:protein import"/>
    <property type="evidence" value="ECO:0007669"/>
    <property type="project" value="TreeGrafter"/>
</dbReference>
<evidence type="ECO:0000259" key="11">
    <source>
        <dbReference type="Pfam" id="PF01618"/>
    </source>
</evidence>
<feature type="domain" description="MotA/TolQ/ExbB proton channel" evidence="11">
    <location>
        <begin position="67"/>
        <end position="191"/>
    </location>
</feature>
<evidence type="ECO:0000313" key="12">
    <source>
        <dbReference type="EMBL" id="OGI39999.1"/>
    </source>
</evidence>
<organism evidence="12 13">
    <name type="scientific">Candidatus Muproteobacteria bacterium RBG_16_62_13</name>
    <dbReference type="NCBI Taxonomy" id="1817756"/>
    <lineage>
        <taxon>Bacteria</taxon>
        <taxon>Pseudomonadati</taxon>
        <taxon>Pseudomonadota</taxon>
        <taxon>Candidatus Muproteobacteria</taxon>
    </lineage>
</organism>
<sequence>WKASLPVQLVMLLLLAASFTSWAMIFRKWWALKTAEREAKRFEDRFWSGTNLNQLYTDLSRKDDNDGMAAIFVEGFREYRRLSGQGAIESADLLDGVQRTMRVALSRETDDLETHLSFLATVGSTSPYVGLFGTVWGIMNSFRSLATLADATQGIAEALLATAIGLFAAIPAVIAYNRYSNQVERLVSRYEIFSQEFASVLQRQRVAQRP</sequence>
<evidence type="ECO:0000256" key="5">
    <source>
        <dbReference type="ARBA" id="ARBA00022618"/>
    </source>
</evidence>
<evidence type="ECO:0000256" key="9">
    <source>
        <dbReference type="ARBA" id="ARBA00023306"/>
    </source>
</evidence>
<dbReference type="STRING" id="1817756.A2140_02665"/>
<dbReference type="Proteomes" id="UP000178379">
    <property type="component" value="Unassembled WGS sequence"/>
</dbReference>
<keyword evidence="3" id="KW-1003">Cell membrane</keyword>
<feature type="transmembrane region" description="Helical" evidence="10">
    <location>
        <begin position="116"/>
        <end position="138"/>
    </location>
</feature>
<dbReference type="GO" id="GO:0043213">
    <property type="term" value="P:bacteriocin transport"/>
    <property type="evidence" value="ECO:0007669"/>
    <property type="project" value="InterPro"/>
</dbReference>
<evidence type="ECO:0000256" key="2">
    <source>
        <dbReference type="ARBA" id="ARBA00010442"/>
    </source>
</evidence>
<keyword evidence="9" id="KW-0131">Cell cycle</keyword>
<feature type="non-terminal residue" evidence="12">
    <location>
        <position position="1"/>
    </location>
</feature>